<accession>A0ACA9YEA6</accession>
<dbReference type="Proteomes" id="UP001152531">
    <property type="component" value="Unassembled WGS sequence"/>
</dbReference>
<evidence type="ECO:0000313" key="1">
    <source>
        <dbReference type="EMBL" id="CAH6723416.1"/>
    </source>
</evidence>
<protein>
    <submittedName>
        <fullName evidence="1">Protein Atp11p, mitochondrial</fullName>
    </submittedName>
</protein>
<dbReference type="EMBL" id="CALSDN010000015">
    <property type="protein sequence ID" value="CAH6723416.1"/>
    <property type="molecule type" value="Genomic_DNA"/>
</dbReference>
<keyword evidence="2" id="KW-1185">Reference proteome</keyword>
<reference evidence="1" key="1">
    <citation type="submission" date="2022-06" db="EMBL/GenBank/DDBJ databases">
        <authorList>
            <person name="Legras J.-L."/>
            <person name="Devillers H."/>
            <person name="Grondin C."/>
        </authorList>
    </citation>
    <scope>NUCLEOTIDE SEQUENCE</scope>
    <source>
        <strain evidence="1">CLIB 1444</strain>
    </source>
</reference>
<gene>
    <name evidence="1" type="ORF">CLIB1444_15S00804</name>
</gene>
<organism evidence="1 2">
    <name type="scientific">[Candida] jaroonii</name>
    <dbReference type="NCBI Taxonomy" id="467808"/>
    <lineage>
        <taxon>Eukaryota</taxon>
        <taxon>Fungi</taxon>
        <taxon>Dikarya</taxon>
        <taxon>Ascomycota</taxon>
        <taxon>Saccharomycotina</taxon>
        <taxon>Pichiomycetes</taxon>
        <taxon>Debaryomycetaceae</taxon>
        <taxon>Yamadazyma</taxon>
    </lineage>
</organism>
<proteinExistence type="predicted"/>
<sequence>MFRARLLNSSVRRFSPLGFRRWNSNNELKNKYMEKLQIKAKKLGFETVEELNQSLKDEIEQKKKQLNVIDPLKELEEKAAQTMEKSRKDHEIKIRSPIDKDEPILPYKTLDSFLEVEKVKDLNAKEIEYIWRARFQNKEGSLVATLDALKFSKMYALAFKNRTFILPLPKETGGYEMHFVQWSFIGPYTTHCMLTTVAEYKLHKEYAKPHTTLMFHQELVEDKSLVLMNGQVEKESSMSLDEAHLLVLNIQRFYGAMDQTSEAKLQLLKNFNSGNEEFDMDKLIEEATSFD</sequence>
<evidence type="ECO:0000313" key="2">
    <source>
        <dbReference type="Proteomes" id="UP001152531"/>
    </source>
</evidence>
<name>A0ACA9YEA6_9ASCO</name>
<comment type="caution">
    <text evidence="1">The sequence shown here is derived from an EMBL/GenBank/DDBJ whole genome shotgun (WGS) entry which is preliminary data.</text>
</comment>